<dbReference type="InterPro" id="IPR005646">
    <property type="entry name" value="FapA"/>
</dbReference>
<evidence type="ECO:0000313" key="4">
    <source>
        <dbReference type="Proteomes" id="UP000462760"/>
    </source>
</evidence>
<accession>A0A844FG91</accession>
<sequence>MVECDMKEKLSNIFIEISRNGLEGYITLICKDTNLSFDYDEVISIVKEKIKFGLKSSIIKDIIDNKIYNERVCIAEGIPPVEEKDGYIKYYFDENKKVIPKLKKDGTVDYRDLDLVNNVNKGDVLAEIILPFGGKNGRSVTGENIPYKKGRVPSFKYGKNIKKTDNGLYLVSTGRGQVKLVNGRLTVSNVLEISSVDNSTGNIEFNGSVKVKENVINGFQLKAEGDIEIFGVVEGANIESLGDILIRKGVQGYNIGKISSKGNVVAKFIENSFISCRRDLTAEAIMHSEVICNGTVNAIGKKGLLVGGICRARKEIRAKTIGSRMATSTVLEVGVEPENKIKYEKLEEEVFTIRKNLNKIEKSLNVLENALKFNESEEKKKLYVKLKKVEKTLKTNLDKSNKELKLIKNEINNVSRGRIKVEGIIYPGVKIVIGDSVMFIRDEMSNCTFYEDEGEIKIGPY</sequence>
<keyword evidence="1" id="KW-0175">Coiled coil</keyword>
<dbReference type="Pfam" id="PF03961">
    <property type="entry name" value="FapA"/>
    <property type="match status" value="1"/>
</dbReference>
<dbReference type="AlphaFoldDB" id="A0A844FG91"/>
<feature type="domain" description="Flagellar Assembly Protein A N-terminal region" evidence="2">
    <location>
        <begin position="15"/>
        <end position="182"/>
    </location>
</feature>
<feature type="coiled-coil region" evidence="1">
    <location>
        <begin position="343"/>
        <end position="417"/>
    </location>
</feature>
<gene>
    <name evidence="3" type="ORF">FYJ27_04420</name>
</gene>
<name>A0A844FG91_9FIRM</name>
<organism evidence="3 4">
    <name type="scientific">Anaerosalibacter bizertensis</name>
    <dbReference type="NCBI Taxonomy" id="932217"/>
    <lineage>
        <taxon>Bacteria</taxon>
        <taxon>Bacillati</taxon>
        <taxon>Bacillota</taxon>
        <taxon>Tissierellia</taxon>
        <taxon>Tissierellales</taxon>
        <taxon>Sporanaerobacteraceae</taxon>
        <taxon>Anaerosalibacter</taxon>
    </lineage>
</organism>
<dbReference type="Proteomes" id="UP000462760">
    <property type="component" value="Unassembled WGS sequence"/>
</dbReference>
<dbReference type="Pfam" id="PF20250">
    <property type="entry name" value="FapA_N"/>
    <property type="match status" value="1"/>
</dbReference>
<evidence type="ECO:0000259" key="2">
    <source>
        <dbReference type="Pfam" id="PF20250"/>
    </source>
</evidence>
<dbReference type="OrthoDB" id="9816426at2"/>
<dbReference type="EMBL" id="VULR01000004">
    <property type="protein sequence ID" value="MSS42980.1"/>
    <property type="molecule type" value="Genomic_DNA"/>
</dbReference>
<evidence type="ECO:0000313" key="3">
    <source>
        <dbReference type="EMBL" id="MSS42980.1"/>
    </source>
</evidence>
<dbReference type="InterPro" id="IPR046866">
    <property type="entry name" value="FapA_N"/>
</dbReference>
<reference evidence="3 4" key="1">
    <citation type="submission" date="2019-08" db="EMBL/GenBank/DDBJ databases">
        <title>In-depth cultivation of the pig gut microbiome towards novel bacterial diversity and tailored functional studies.</title>
        <authorList>
            <person name="Wylensek D."/>
            <person name="Hitch T.C.A."/>
            <person name="Clavel T."/>
        </authorList>
    </citation>
    <scope>NUCLEOTIDE SEQUENCE [LARGE SCALE GENOMIC DNA]</scope>
    <source>
        <strain evidence="3 4">Med78-601-WT-4W-RMD-3</strain>
    </source>
</reference>
<evidence type="ECO:0000256" key="1">
    <source>
        <dbReference type="SAM" id="Coils"/>
    </source>
</evidence>
<dbReference type="PANTHER" id="PTHR38032">
    <property type="entry name" value="POLYMERASE-RELATED"/>
    <property type="match status" value="1"/>
</dbReference>
<protein>
    <submittedName>
        <fullName evidence="3">DUF342 domain-containing protein</fullName>
    </submittedName>
</protein>
<dbReference type="PANTHER" id="PTHR38032:SF1">
    <property type="entry name" value="RNA-BINDING PROTEIN KHPB N-TERMINAL DOMAIN-CONTAINING PROTEIN"/>
    <property type="match status" value="1"/>
</dbReference>
<comment type="caution">
    <text evidence="3">The sequence shown here is derived from an EMBL/GenBank/DDBJ whole genome shotgun (WGS) entry which is preliminary data.</text>
</comment>
<proteinExistence type="predicted"/>
<dbReference type="InterPro" id="IPR046865">
    <property type="entry name" value="FapA_b_solenoid"/>
</dbReference>